<evidence type="ECO:0000256" key="1">
    <source>
        <dbReference type="SAM" id="MobiDB-lite"/>
    </source>
</evidence>
<name>A0AAV7WNL1_PLEWA</name>
<keyword evidence="3" id="KW-1185">Reference proteome</keyword>
<evidence type="ECO:0000313" key="2">
    <source>
        <dbReference type="EMBL" id="KAJ1215644.1"/>
    </source>
</evidence>
<dbReference type="AlphaFoldDB" id="A0AAV7WNL1"/>
<evidence type="ECO:0000313" key="3">
    <source>
        <dbReference type="Proteomes" id="UP001066276"/>
    </source>
</evidence>
<sequence>MCLVPSLAAKEVGSRNGKNLWLRTAATATAGIGSDAACRDTLSRGLVHAASPGARVRTKEIENAAPPTPPLPRTRLLRTQARELFPITITYHQPPPRPPSAAEETGLRNGGTLRLRTAAKASPGIGLGTACSDALNRGLVRAASPGARARAEENEDAAPPTPRILYQTSRTIH</sequence>
<dbReference type="Proteomes" id="UP001066276">
    <property type="component" value="Chromosome 1_1"/>
</dbReference>
<comment type="caution">
    <text evidence="2">The sequence shown here is derived from an EMBL/GenBank/DDBJ whole genome shotgun (WGS) entry which is preliminary data.</text>
</comment>
<reference evidence="2" key="1">
    <citation type="journal article" date="2022" name="bioRxiv">
        <title>Sequencing and chromosome-scale assembly of the giantPleurodeles waltlgenome.</title>
        <authorList>
            <person name="Brown T."/>
            <person name="Elewa A."/>
            <person name="Iarovenko S."/>
            <person name="Subramanian E."/>
            <person name="Araus A.J."/>
            <person name="Petzold A."/>
            <person name="Susuki M."/>
            <person name="Suzuki K.-i.T."/>
            <person name="Hayashi T."/>
            <person name="Toyoda A."/>
            <person name="Oliveira C."/>
            <person name="Osipova E."/>
            <person name="Leigh N.D."/>
            <person name="Simon A."/>
            <person name="Yun M.H."/>
        </authorList>
    </citation>
    <scope>NUCLEOTIDE SEQUENCE</scope>
    <source>
        <strain evidence="2">20211129_DDA</strain>
        <tissue evidence="2">Liver</tissue>
    </source>
</reference>
<accession>A0AAV7WNL1</accession>
<dbReference type="EMBL" id="JANPWB010000001">
    <property type="protein sequence ID" value="KAJ1215644.1"/>
    <property type="molecule type" value="Genomic_DNA"/>
</dbReference>
<feature type="region of interest" description="Disordered" evidence="1">
    <location>
        <begin position="144"/>
        <end position="173"/>
    </location>
</feature>
<organism evidence="2 3">
    <name type="scientific">Pleurodeles waltl</name>
    <name type="common">Iberian ribbed newt</name>
    <dbReference type="NCBI Taxonomy" id="8319"/>
    <lineage>
        <taxon>Eukaryota</taxon>
        <taxon>Metazoa</taxon>
        <taxon>Chordata</taxon>
        <taxon>Craniata</taxon>
        <taxon>Vertebrata</taxon>
        <taxon>Euteleostomi</taxon>
        <taxon>Amphibia</taxon>
        <taxon>Batrachia</taxon>
        <taxon>Caudata</taxon>
        <taxon>Salamandroidea</taxon>
        <taxon>Salamandridae</taxon>
        <taxon>Pleurodelinae</taxon>
        <taxon>Pleurodeles</taxon>
    </lineage>
</organism>
<gene>
    <name evidence="2" type="ORF">NDU88_003252</name>
</gene>
<proteinExistence type="predicted"/>
<protein>
    <submittedName>
        <fullName evidence="2">Uncharacterized protein</fullName>
    </submittedName>
</protein>